<feature type="domain" description="GH10" evidence="4">
    <location>
        <begin position="186"/>
        <end position="515"/>
    </location>
</feature>
<evidence type="ECO:0000259" key="4">
    <source>
        <dbReference type="PROSITE" id="PS51760"/>
    </source>
</evidence>
<dbReference type="Pfam" id="PF00331">
    <property type="entry name" value="Glyco_hydro_10"/>
    <property type="match status" value="1"/>
</dbReference>
<dbReference type="InterPro" id="IPR017853">
    <property type="entry name" value="GH"/>
</dbReference>
<dbReference type="PANTHER" id="PTHR31490">
    <property type="entry name" value="GLYCOSYL HYDROLASE"/>
    <property type="match status" value="1"/>
</dbReference>
<dbReference type="SUPFAM" id="SSF51445">
    <property type="entry name" value="(Trans)glycosidases"/>
    <property type="match status" value="1"/>
</dbReference>
<dbReference type="RefSeq" id="WP_190696654.1">
    <property type="nucleotide sequence ID" value="NZ_JAMPKX010000002.1"/>
</dbReference>
<evidence type="ECO:0000313" key="5">
    <source>
        <dbReference type="EMBL" id="MEP0946729.1"/>
    </source>
</evidence>
<name>A0ABV0K231_9CYAN</name>
<dbReference type="InterPro" id="IPR001000">
    <property type="entry name" value="GH10_dom"/>
</dbReference>
<keyword evidence="2" id="KW-0119">Carbohydrate metabolism</keyword>
<evidence type="ECO:0000256" key="1">
    <source>
        <dbReference type="ARBA" id="ARBA00022801"/>
    </source>
</evidence>
<evidence type="ECO:0000256" key="3">
    <source>
        <dbReference type="ARBA" id="ARBA00023326"/>
    </source>
</evidence>
<dbReference type="InterPro" id="IPR044846">
    <property type="entry name" value="GH10"/>
</dbReference>
<organism evidence="5 6">
    <name type="scientific">Leptolyngbya subtilissima DQ-A4</name>
    <dbReference type="NCBI Taxonomy" id="2933933"/>
    <lineage>
        <taxon>Bacteria</taxon>
        <taxon>Bacillati</taxon>
        <taxon>Cyanobacteriota</taxon>
        <taxon>Cyanophyceae</taxon>
        <taxon>Leptolyngbyales</taxon>
        <taxon>Leptolyngbyaceae</taxon>
        <taxon>Leptolyngbya group</taxon>
        <taxon>Leptolyngbya</taxon>
    </lineage>
</organism>
<dbReference type="PROSITE" id="PS51760">
    <property type="entry name" value="GH10_2"/>
    <property type="match status" value="1"/>
</dbReference>
<dbReference type="PANTHER" id="PTHR31490:SF1">
    <property type="entry name" value="ENDO-1,4-BETA-XYLANASE 1"/>
    <property type="match status" value="1"/>
</dbReference>
<protein>
    <submittedName>
        <fullName evidence="5">Endo-1,4-beta-xylanase</fullName>
    </submittedName>
</protein>
<gene>
    <name evidence="5" type="ORF">NC992_07585</name>
</gene>
<comment type="caution">
    <text evidence="5">The sequence shown here is derived from an EMBL/GenBank/DDBJ whole genome shotgun (WGS) entry which is preliminary data.</text>
</comment>
<keyword evidence="1" id="KW-0378">Hydrolase</keyword>
<reference evidence="5 6" key="1">
    <citation type="submission" date="2022-04" db="EMBL/GenBank/DDBJ databases">
        <title>Positive selection, recombination, and allopatry shape intraspecific diversity of widespread and dominant cyanobacteria.</title>
        <authorList>
            <person name="Wei J."/>
            <person name="Shu W."/>
            <person name="Hu C."/>
        </authorList>
    </citation>
    <scope>NUCLEOTIDE SEQUENCE [LARGE SCALE GENOMIC DNA]</scope>
    <source>
        <strain evidence="5 6">DQ-A4</strain>
    </source>
</reference>
<proteinExistence type="predicted"/>
<keyword evidence="3" id="KW-0624">Polysaccharide degradation</keyword>
<keyword evidence="6" id="KW-1185">Reference proteome</keyword>
<dbReference type="EMBL" id="JAMPKX010000002">
    <property type="protein sequence ID" value="MEP0946729.1"/>
    <property type="molecule type" value="Genomic_DNA"/>
</dbReference>
<evidence type="ECO:0000313" key="6">
    <source>
        <dbReference type="Proteomes" id="UP001482513"/>
    </source>
</evidence>
<accession>A0ABV0K231</accession>
<sequence>MRRRHFIRYTTSTLATSYWLGQAEEKLLASPPPLTLHAYLPNSDPLPKFELSRLYFLGLDDEPIPHPDRTVEDGILTTQPPAGRFAIALQLPVEGFGDVTLYADNQGRGFTPTDFPLVLNGAFARDRLYRVSQACDRWQRQGYGIPQSVRDRLHRAQAYLTQASQAPDLQTQIPLWNNALVEGLWAGEEATLSRARQRIARTPPRQNFKLGCNAFAHPGLGAEYDRHFEALFTTATVPFYWKPMEPERGQPDYAEADTQVAWLQSVGIPAKGHPLVWFFDGIVPDWVSSLPYEEIKATLRQRVLAITQRYGDRIPAYDVINEAHGAPWANALGYDQAQFLDLTRMACEAAKEGNPKVKRVVNSCCPWARNVAIYGPPQRSPYQYLKACLATAIDFEVIGLQLYYPDQDMFEIDRLLDRFVGLGKPIHITEMGCSSNTGTDENSIMGEALGLWHAPWSEQVQADWVEQIYTLGYSRPEIEVVSWWDLSDQAVFWPFGGLLNRENQPKAAYYRLQGLKKAWAI</sequence>
<dbReference type="Proteomes" id="UP001482513">
    <property type="component" value="Unassembled WGS sequence"/>
</dbReference>
<evidence type="ECO:0000256" key="2">
    <source>
        <dbReference type="ARBA" id="ARBA00023277"/>
    </source>
</evidence>
<dbReference type="SMART" id="SM00633">
    <property type="entry name" value="Glyco_10"/>
    <property type="match status" value="1"/>
</dbReference>
<dbReference type="Gene3D" id="3.20.20.80">
    <property type="entry name" value="Glycosidases"/>
    <property type="match status" value="1"/>
</dbReference>